<dbReference type="AlphaFoldDB" id="A0A0J5SV09"/>
<dbReference type="SUPFAM" id="SSF54427">
    <property type="entry name" value="NTF2-like"/>
    <property type="match status" value="1"/>
</dbReference>
<dbReference type="OrthoDB" id="1928996at2"/>
<evidence type="ECO:0000313" key="3">
    <source>
        <dbReference type="Proteomes" id="UP000076510"/>
    </source>
</evidence>
<gene>
    <name evidence="2" type="ORF">AV649_02955</name>
</gene>
<feature type="domain" description="SnoaL-like" evidence="1">
    <location>
        <begin position="18"/>
        <end position="111"/>
    </location>
</feature>
<proteinExistence type="predicted"/>
<sequence length="127" mass="14939">MENLMKYFDLFDQSRTSEKAFEELSSLFTEDMTFVLNGHEKHGIDQWNQFVKMVFQENVDLKHMFEGWVYDEKEDLYVTPWAVCGKRKSGEVYTQTGKDFAKLDASGKITYLANVPDNTDMFSDYKK</sequence>
<reference evidence="3" key="1">
    <citation type="submission" date="2016-01" db="EMBL/GenBank/DDBJ databases">
        <title>Whole genome sequencing of Bhargavaea cecembensis T14.</title>
        <authorList>
            <person name="Hong K.W."/>
        </authorList>
    </citation>
    <scope>NUCLEOTIDE SEQUENCE [LARGE SCALE GENOMIC DNA]</scope>
    <source>
        <strain evidence="3">M19</strain>
    </source>
</reference>
<dbReference type="EMBL" id="LQQY01000034">
    <property type="protein sequence ID" value="KZE45174.1"/>
    <property type="molecule type" value="Genomic_DNA"/>
</dbReference>
<dbReference type="InterPro" id="IPR037401">
    <property type="entry name" value="SnoaL-like"/>
</dbReference>
<evidence type="ECO:0000259" key="1">
    <source>
        <dbReference type="Pfam" id="PF12680"/>
    </source>
</evidence>
<dbReference type="Proteomes" id="UP000076510">
    <property type="component" value="Unassembled WGS sequence"/>
</dbReference>
<evidence type="ECO:0000313" key="2">
    <source>
        <dbReference type="EMBL" id="KZE45174.1"/>
    </source>
</evidence>
<comment type="caution">
    <text evidence="2">The sequence shown here is derived from an EMBL/GenBank/DDBJ whole genome shotgun (WGS) entry which is preliminary data.</text>
</comment>
<dbReference type="Gene3D" id="3.10.450.50">
    <property type="match status" value="1"/>
</dbReference>
<dbReference type="PATRIC" id="fig|189381.10.peg.2452"/>
<dbReference type="RefSeq" id="WP_048003553.1">
    <property type="nucleotide sequence ID" value="NZ_CAXQIX010000123.1"/>
</dbReference>
<accession>A0A0J5SV09</accession>
<organism evidence="2 3">
    <name type="scientific">Rossellomorea marisflavi</name>
    <dbReference type="NCBI Taxonomy" id="189381"/>
    <lineage>
        <taxon>Bacteria</taxon>
        <taxon>Bacillati</taxon>
        <taxon>Bacillota</taxon>
        <taxon>Bacilli</taxon>
        <taxon>Bacillales</taxon>
        <taxon>Bacillaceae</taxon>
        <taxon>Rossellomorea</taxon>
    </lineage>
</organism>
<protein>
    <submittedName>
        <fullName evidence="2">Polyketide cyclase</fullName>
    </submittedName>
</protein>
<dbReference type="Pfam" id="PF12680">
    <property type="entry name" value="SnoaL_2"/>
    <property type="match status" value="1"/>
</dbReference>
<name>A0A0J5SV09_9BACI</name>
<dbReference type="InterPro" id="IPR032710">
    <property type="entry name" value="NTF2-like_dom_sf"/>
</dbReference>